<dbReference type="KEGG" id="mey:TM49_20700"/>
<dbReference type="PATRIC" id="fig|1486262.3.peg.4279"/>
<gene>
    <name evidence="12" type="ORF">TM49_20700</name>
</gene>
<dbReference type="HAMAP" id="MF_00772">
    <property type="entry name" value="OGT"/>
    <property type="match status" value="1"/>
</dbReference>
<dbReference type="GO" id="GO:0003908">
    <property type="term" value="F:methylated-DNA-[protein]-cysteine S-methyltransferase activity"/>
    <property type="evidence" value="ECO:0007669"/>
    <property type="project" value="UniProtKB-UniRule"/>
</dbReference>
<comment type="subcellular location">
    <subcellularLocation>
        <location evidence="9">Cytoplasm</location>
    </subcellularLocation>
</comment>
<name>A0A0D5LUA0_MAREN</name>
<dbReference type="SUPFAM" id="SSF46767">
    <property type="entry name" value="Methylated DNA-protein cysteine methyltransferase, C-terminal domain"/>
    <property type="match status" value="1"/>
</dbReference>
<evidence type="ECO:0000256" key="5">
    <source>
        <dbReference type="ARBA" id="ARBA00022679"/>
    </source>
</evidence>
<dbReference type="HOGENOM" id="CLU_000445_52_2_5"/>
<dbReference type="PANTHER" id="PTHR10815:SF5">
    <property type="entry name" value="METHYLATED-DNA--PROTEIN-CYSTEINE METHYLTRANSFERASE"/>
    <property type="match status" value="1"/>
</dbReference>
<evidence type="ECO:0000313" key="12">
    <source>
        <dbReference type="EMBL" id="AJY47545.1"/>
    </source>
</evidence>
<dbReference type="Gene3D" id="3.30.160.70">
    <property type="entry name" value="Methylated DNA-protein cysteine methyltransferase domain"/>
    <property type="match status" value="1"/>
</dbReference>
<evidence type="ECO:0000256" key="6">
    <source>
        <dbReference type="ARBA" id="ARBA00022763"/>
    </source>
</evidence>
<comment type="function">
    <text evidence="9">Involved in the cellular defense against the biological effects of O6-methylguanine (O6-MeG) and O4-methylthymine (O4-MeT) in DNA. Repairs the methylated nucleobase in DNA by stoichiometrically transferring the methyl group to a cysteine residue in the enzyme. This is a suicide reaction: the enzyme is irreversibly inactivated.</text>
</comment>
<feature type="active site" description="Nucleophile; methyl group acceptor" evidence="9">
    <location>
        <position position="129"/>
    </location>
</feature>
<comment type="catalytic activity">
    <reaction evidence="1 9">
        <text>a 4-O-methyl-thymidine in DNA + L-cysteinyl-[protein] = a thymidine in DNA + S-methyl-L-cysteinyl-[protein]</text>
        <dbReference type="Rhea" id="RHEA:53428"/>
        <dbReference type="Rhea" id="RHEA-COMP:10131"/>
        <dbReference type="Rhea" id="RHEA-COMP:10132"/>
        <dbReference type="Rhea" id="RHEA-COMP:13555"/>
        <dbReference type="Rhea" id="RHEA-COMP:13556"/>
        <dbReference type="ChEBI" id="CHEBI:29950"/>
        <dbReference type="ChEBI" id="CHEBI:82612"/>
        <dbReference type="ChEBI" id="CHEBI:137386"/>
        <dbReference type="ChEBI" id="CHEBI:137387"/>
        <dbReference type="EC" id="2.1.1.63"/>
    </reaction>
</comment>
<dbReference type="FunFam" id="1.10.10.10:FF:000214">
    <property type="entry name" value="Methylated-DNA--protein-cysteine methyltransferase"/>
    <property type="match status" value="1"/>
</dbReference>
<dbReference type="InterPro" id="IPR036631">
    <property type="entry name" value="MGMT_N_sf"/>
</dbReference>
<dbReference type="Gene3D" id="1.10.10.10">
    <property type="entry name" value="Winged helix-like DNA-binding domain superfamily/Winged helix DNA-binding domain"/>
    <property type="match status" value="1"/>
</dbReference>
<dbReference type="STRING" id="1486262.TM49_20700"/>
<dbReference type="GO" id="GO:0032259">
    <property type="term" value="P:methylation"/>
    <property type="evidence" value="ECO:0007669"/>
    <property type="project" value="UniProtKB-KW"/>
</dbReference>
<keyword evidence="3 9" id="KW-0963">Cytoplasm</keyword>
<dbReference type="GO" id="GO:0006307">
    <property type="term" value="P:DNA alkylation repair"/>
    <property type="evidence" value="ECO:0007669"/>
    <property type="project" value="UniProtKB-UniRule"/>
</dbReference>
<dbReference type="EC" id="2.1.1.63" evidence="9"/>
<dbReference type="NCBIfam" id="TIGR00589">
    <property type="entry name" value="ogt"/>
    <property type="match status" value="1"/>
</dbReference>
<dbReference type="PANTHER" id="PTHR10815">
    <property type="entry name" value="METHYLATED-DNA--PROTEIN-CYSTEINE METHYLTRANSFERASE"/>
    <property type="match status" value="1"/>
</dbReference>
<sequence length="172" mass="18536">MTGLFYTYVESPVGALLVAGDGNRLHFISFPTGHKAFGPKPDWRRYDAPFAEARRQLDAYFAGALKTFDLAYHLSGSGFQNRVWEYLATIPYGETTSYGAIARALGDANASRAVGTANGNNPLPILLPCHRVIGANGALTGFGGGLPTKKFLLKLENALPEPAQPDLFASRF</sequence>
<protein>
    <recommendedName>
        <fullName evidence="9">Methylated-DNA--protein-cysteine methyltransferase</fullName>
        <ecNumber evidence="9">2.1.1.63</ecNumber>
    </recommendedName>
    <alternativeName>
        <fullName evidence="9">6-O-methylguanine-DNA methyltransferase</fullName>
        <shortName evidence="9">MGMT</shortName>
    </alternativeName>
    <alternativeName>
        <fullName evidence="9">O-6-methylguanine-DNA-alkyltransferase</fullName>
    </alternativeName>
</protein>
<keyword evidence="5 9" id="KW-0808">Transferase</keyword>
<evidence type="ECO:0000313" key="13">
    <source>
        <dbReference type="Proteomes" id="UP000032611"/>
    </source>
</evidence>
<dbReference type="PROSITE" id="PS00374">
    <property type="entry name" value="MGMT"/>
    <property type="match status" value="1"/>
</dbReference>
<evidence type="ECO:0000256" key="9">
    <source>
        <dbReference type="HAMAP-Rule" id="MF_00772"/>
    </source>
</evidence>
<dbReference type="OrthoDB" id="9802228at2"/>
<evidence type="ECO:0000256" key="7">
    <source>
        <dbReference type="ARBA" id="ARBA00023204"/>
    </source>
</evidence>
<reference evidence="12 13" key="1">
    <citation type="journal article" date="2015" name="Genome Announc.">
        <title>Complete genome sequence of Martelella endophytica YC6887, which has antifungal activity associated with a halophyte.</title>
        <authorList>
            <person name="Khan A."/>
            <person name="Khan H."/>
            <person name="Chung E.J."/>
            <person name="Hossain M.T."/>
            <person name="Chung Y.R."/>
        </authorList>
    </citation>
    <scope>NUCLEOTIDE SEQUENCE [LARGE SCALE GENOMIC DNA]</scope>
    <source>
        <strain evidence="12">YC6887</strain>
    </source>
</reference>
<dbReference type="Proteomes" id="UP000032611">
    <property type="component" value="Chromosome"/>
</dbReference>
<keyword evidence="6 9" id="KW-0227">DNA damage</keyword>
<evidence type="ECO:0000256" key="2">
    <source>
        <dbReference type="ARBA" id="ARBA00008711"/>
    </source>
</evidence>
<comment type="miscellaneous">
    <text evidence="9">This enzyme catalyzes only one turnover and therefore is not strictly catalytic. According to one definition, an enzyme is a biocatalyst that acts repeatedly and over many reaction cycles.</text>
</comment>
<proteinExistence type="inferred from homology"/>
<dbReference type="Pfam" id="PF02870">
    <property type="entry name" value="Methyltransf_1N"/>
    <property type="match status" value="1"/>
</dbReference>
<dbReference type="GO" id="GO:0005737">
    <property type="term" value="C:cytoplasm"/>
    <property type="evidence" value="ECO:0007669"/>
    <property type="project" value="UniProtKB-SubCell"/>
</dbReference>
<dbReference type="AlphaFoldDB" id="A0A0D5LUA0"/>
<evidence type="ECO:0000256" key="3">
    <source>
        <dbReference type="ARBA" id="ARBA00022490"/>
    </source>
</evidence>
<evidence type="ECO:0000256" key="1">
    <source>
        <dbReference type="ARBA" id="ARBA00001286"/>
    </source>
</evidence>
<dbReference type="RefSeq" id="WP_045684012.1">
    <property type="nucleotide sequence ID" value="NZ_CP010803.1"/>
</dbReference>
<evidence type="ECO:0000256" key="8">
    <source>
        <dbReference type="ARBA" id="ARBA00049348"/>
    </source>
</evidence>
<dbReference type="SUPFAM" id="SSF53155">
    <property type="entry name" value="Methylated DNA-protein cysteine methyltransferase domain"/>
    <property type="match status" value="1"/>
</dbReference>
<dbReference type="InterPro" id="IPR008332">
    <property type="entry name" value="MethylG_MeTrfase_N"/>
</dbReference>
<dbReference type="InterPro" id="IPR001497">
    <property type="entry name" value="MethylDNA_cys_MeTrfase_AS"/>
</dbReference>
<dbReference type="InterPro" id="IPR023546">
    <property type="entry name" value="MGMT"/>
</dbReference>
<dbReference type="CDD" id="cd06445">
    <property type="entry name" value="ATase"/>
    <property type="match status" value="1"/>
</dbReference>
<dbReference type="Pfam" id="PF01035">
    <property type="entry name" value="DNA_binding_1"/>
    <property type="match status" value="1"/>
</dbReference>
<evidence type="ECO:0000259" key="10">
    <source>
        <dbReference type="Pfam" id="PF01035"/>
    </source>
</evidence>
<dbReference type="InterPro" id="IPR036388">
    <property type="entry name" value="WH-like_DNA-bd_sf"/>
</dbReference>
<feature type="domain" description="Methylated-DNA-[protein]-cysteine S-methyltransferase DNA binding" evidence="10">
    <location>
        <begin position="79"/>
        <end position="157"/>
    </location>
</feature>
<dbReference type="EMBL" id="CP010803">
    <property type="protein sequence ID" value="AJY47545.1"/>
    <property type="molecule type" value="Genomic_DNA"/>
</dbReference>
<feature type="domain" description="Methylguanine DNA methyltransferase ribonuclease-like" evidence="11">
    <location>
        <begin position="4"/>
        <end position="70"/>
    </location>
</feature>
<comment type="catalytic activity">
    <reaction evidence="8 9">
        <text>a 6-O-methyl-2'-deoxyguanosine in DNA + L-cysteinyl-[protein] = S-methyl-L-cysteinyl-[protein] + a 2'-deoxyguanosine in DNA</text>
        <dbReference type="Rhea" id="RHEA:24000"/>
        <dbReference type="Rhea" id="RHEA-COMP:10131"/>
        <dbReference type="Rhea" id="RHEA-COMP:10132"/>
        <dbReference type="Rhea" id="RHEA-COMP:11367"/>
        <dbReference type="Rhea" id="RHEA-COMP:11368"/>
        <dbReference type="ChEBI" id="CHEBI:29950"/>
        <dbReference type="ChEBI" id="CHEBI:82612"/>
        <dbReference type="ChEBI" id="CHEBI:85445"/>
        <dbReference type="ChEBI" id="CHEBI:85448"/>
        <dbReference type="EC" id="2.1.1.63"/>
    </reaction>
</comment>
<dbReference type="InterPro" id="IPR014048">
    <property type="entry name" value="MethylDNA_cys_MeTrfase_DNA-bd"/>
</dbReference>
<keyword evidence="4 9" id="KW-0489">Methyltransferase</keyword>
<evidence type="ECO:0000259" key="11">
    <source>
        <dbReference type="Pfam" id="PF02870"/>
    </source>
</evidence>
<organism evidence="12 13">
    <name type="scientific">Martelella endophytica</name>
    <dbReference type="NCBI Taxonomy" id="1486262"/>
    <lineage>
        <taxon>Bacteria</taxon>
        <taxon>Pseudomonadati</taxon>
        <taxon>Pseudomonadota</taxon>
        <taxon>Alphaproteobacteria</taxon>
        <taxon>Hyphomicrobiales</taxon>
        <taxon>Aurantimonadaceae</taxon>
        <taxon>Martelella</taxon>
    </lineage>
</organism>
<evidence type="ECO:0000256" key="4">
    <source>
        <dbReference type="ARBA" id="ARBA00022603"/>
    </source>
</evidence>
<accession>A0A0D5LUA0</accession>
<dbReference type="InterPro" id="IPR036217">
    <property type="entry name" value="MethylDNA_cys_MeTrfase_DNAb"/>
</dbReference>
<comment type="similarity">
    <text evidence="2 9">Belongs to the MGMT family.</text>
</comment>
<keyword evidence="7 9" id="KW-0234">DNA repair</keyword>
<keyword evidence="13" id="KW-1185">Reference proteome</keyword>